<dbReference type="EMBL" id="PUEC01000014">
    <property type="protein sequence ID" value="PWB02258.1"/>
    <property type="molecule type" value="Genomic_DNA"/>
</dbReference>
<keyword evidence="4" id="KW-1185">Reference proteome</keyword>
<protein>
    <submittedName>
        <fullName evidence="3">CBS domain-containing protein</fullName>
    </submittedName>
</protein>
<dbReference type="Gene3D" id="3.90.550.10">
    <property type="entry name" value="Spore Coat Polysaccharide Biosynthesis Protein SpsA, Chain A"/>
    <property type="match status" value="1"/>
</dbReference>
<dbReference type="InterPro" id="IPR005835">
    <property type="entry name" value="NTP_transferase_dom"/>
</dbReference>
<dbReference type="GeneID" id="82526151"/>
<accession>A0A2V1IK03</accession>
<comment type="caution">
    <text evidence="3">The sequence shown here is derived from an EMBL/GenBank/DDBJ whole genome shotgun (WGS) entry which is preliminary data.</text>
</comment>
<dbReference type="InterPro" id="IPR029044">
    <property type="entry name" value="Nucleotide-diphossugar_trans"/>
</dbReference>
<name>A0A2V1IK03_9BACT</name>
<evidence type="ECO:0000256" key="1">
    <source>
        <dbReference type="PROSITE-ProRule" id="PRU00703"/>
    </source>
</evidence>
<dbReference type="Pfam" id="PF00571">
    <property type="entry name" value="CBS"/>
    <property type="match status" value="1"/>
</dbReference>
<dbReference type="PROSITE" id="PS51371">
    <property type="entry name" value="CBS"/>
    <property type="match status" value="1"/>
</dbReference>
<dbReference type="Proteomes" id="UP000244905">
    <property type="component" value="Unassembled WGS sequence"/>
</dbReference>
<dbReference type="InterPro" id="IPR050486">
    <property type="entry name" value="Mannose-1P_guanyltransferase"/>
</dbReference>
<dbReference type="SUPFAM" id="SSF54631">
    <property type="entry name" value="CBS-domain pair"/>
    <property type="match status" value="1"/>
</dbReference>
<dbReference type="InterPro" id="IPR046342">
    <property type="entry name" value="CBS_dom_sf"/>
</dbReference>
<evidence type="ECO:0000259" key="2">
    <source>
        <dbReference type="PROSITE" id="PS51371"/>
    </source>
</evidence>
<organism evidence="3 4">
    <name type="scientific">Duncaniella muris</name>
    <dbReference type="NCBI Taxonomy" id="2094150"/>
    <lineage>
        <taxon>Bacteria</taxon>
        <taxon>Pseudomonadati</taxon>
        <taxon>Bacteroidota</taxon>
        <taxon>Bacteroidia</taxon>
        <taxon>Bacteroidales</taxon>
        <taxon>Muribaculaceae</taxon>
        <taxon>Duncaniella</taxon>
    </lineage>
</organism>
<dbReference type="InterPro" id="IPR000644">
    <property type="entry name" value="CBS_dom"/>
</dbReference>
<proteinExistence type="predicted"/>
<evidence type="ECO:0000313" key="3">
    <source>
        <dbReference type="EMBL" id="PWB02258.1"/>
    </source>
</evidence>
<dbReference type="PANTHER" id="PTHR22572">
    <property type="entry name" value="SUGAR-1-PHOSPHATE GUANYL TRANSFERASE"/>
    <property type="match status" value="1"/>
</dbReference>
<dbReference type="SUPFAM" id="SSF53448">
    <property type="entry name" value="Nucleotide-diphospho-sugar transferases"/>
    <property type="match status" value="1"/>
</dbReference>
<dbReference type="Pfam" id="PF00483">
    <property type="entry name" value="NTP_transferase"/>
    <property type="match status" value="1"/>
</dbReference>
<dbReference type="Gene3D" id="3.10.580.10">
    <property type="entry name" value="CBS-domain"/>
    <property type="match status" value="1"/>
</dbReference>
<dbReference type="AlphaFoldDB" id="A0A2V1IK03"/>
<reference evidence="4" key="1">
    <citation type="submission" date="2018-02" db="EMBL/GenBank/DDBJ databases">
        <authorList>
            <person name="Clavel T."/>
            <person name="Strowig T."/>
        </authorList>
    </citation>
    <scope>NUCLEOTIDE SEQUENCE [LARGE SCALE GENOMIC DNA]</scope>
    <source>
        <strain evidence="4">DSM 103720</strain>
    </source>
</reference>
<gene>
    <name evidence="3" type="ORF">C5O23_07315</name>
</gene>
<feature type="domain" description="CBS" evidence="2">
    <location>
        <begin position="1"/>
        <end position="59"/>
    </location>
</feature>
<evidence type="ECO:0000313" key="4">
    <source>
        <dbReference type="Proteomes" id="UP000244905"/>
    </source>
</evidence>
<dbReference type="RefSeq" id="WP_107032291.1">
    <property type="nucleotide sequence ID" value="NZ_CAOLYA010000003.1"/>
</dbReference>
<keyword evidence="1" id="KW-0129">CBS domain</keyword>
<sequence length="349" mass="38281">MQIDRHIISENATLSEALRMLNDLSGGVMTLIAVNDGNRMTGTLTDGDVRRALLSGIGLDAPVASAMFRRFHALKEDCIDPAEVRAIRRRGIRLIPVLDNEGRVVRMIDTCLTRTVLPVRAVLMAGGKGERLRPMTLTTPKPLLEIGGKAIIDYNIEALAAVGVNDISVTVNYLAEQLEEHFATPVAGVCVKCVRETKALGTIGSVALVDLPEEGETIVMNSDLLTTVSFEDLYLRHTSEQADVTIAVVSYNVTVPYAILATEGERVLSLEEKPSYSYYANAGIYLFSNRLLRRLDRESRMDAPDLIGQAIAEGLKVTYYPINGTWIDIGSPADFAHARELMAHVRQTR</sequence>